<dbReference type="AlphaFoldDB" id="A0A0D2CFI3"/>
<accession>A0A0D2CFI3</accession>
<dbReference type="VEuPathDB" id="FungiDB:PV07_04816"/>
<feature type="region of interest" description="Disordered" evidence="1">
    <location>
        <begin position="82"/>
        <end position="116"/>
    </location>
</feature>
<name>A0A0D2CFI3_9EURO</name>
<dbReference type="RefSeq" id="XP_016249181.1">
    <property type="nucleotide sequence ID" value="XM_016391662.1"/>
</dbReference>
<protein>
    <recommendedName>
        <fullName evidence="2">Albumin domain-containing protein</fullName>
    </recommendedName>
</protein>
<reference evidence="3 4" key="1">
    <citation type="submission" date="2015-01" db="EMBL/GenBank/DDBJ databases">
        <title>The Genome Sequence of Cladophialophora immunda CBS83496.</title>
        <authorList>
            <consortium name="The Broad Institute Genomics Platform"/>
            <person name="Cuomo C."/>
            <person name="de Hoog S."/>
            <person name="Gorbushina A."/>
            <person name="Stielow B."/>
            <person name="Teixiera M."/>
            <person name="Abouelleil A."/>
            <person name="Chapman S.B."/>
            <person name="Priest M."/>
            <person name="Young S.K."/>
            <person name="Wortman J."/>
            <person name="Nusbaum C."/>
            <person name="Birren B."/>
        </authorList>
    </citation>
    <scope>NUCLEOTIDE SEQUENCE [LARGE SCALE GENOMIC DNA]</scope>
    <source>
        <strain evidence="3 4">CBS 83496</strain>
    </source>
</reference>
<dbReference type="PROSITE" id="PS51438">
    <property type="entry name" value="ALBUMIN_2"/>
    <property type="match status" value="1"/>
</dbReference>
<proteinExistence type="predicted"/>
<dbReference type="GeneID" id="27344010"/>
<organism evidence="3 4">
    <name type="scientific">Cladophialophora immunda</name>
    <dbReference type="NCBI Taxonomy" id="569365"/>
    <lineage>
        <taxon>Eukaryota</taxon>
        <taxon>Fungi</taxon>
        <taxon>Dikarya</taxon>
        <taxon>Ascomycota</taxon>
        <taxon>Pezizomycotina</taxon>
        <taxon>Eurotiomycetes</taxon>
        <taxon>Chaetothyriomycetidae</taxon>
        <taxon>Chaetothyriales</taxon>
        <taxon>Herpotrichiellaceae</taxon>
        <taxon>Cladophialophora</taxon>
    </lineage>
</organism>
<evidence type="ECO:0000313" key="4">
    <source>
        <dbReference type="Proteomes" id="UP000054466"/>
    </source>
</evidence>
<gene>
    <name evidence="3" type="ORF">PV07_04816</name>
</gene>
<dbReference type="Proteomes" id="UP000054466">
    <property type="component" value="Unassembled WGS sequence"/>
</dbReference>
<dbReference type="OrthoDB" id="10319596at2759"/>
<evidence type="ECO:0000313" key="3">
    <source>
        <dbReference type="EMBL" id="KIW28965.1"/>
    </source>
</evidence>
<dbReference type="EMBL" id="KN847042">
    <property type="protein sequence ID" value="KIW28965.1"/>
    <property type="molecule type" value="Genomic_DNA"/>
</dbReference>
<evidence type="ECO:0000259" key="2">
    <source>
        <dbReference type="PROSITE" id="PS51438"/>
    </source>
</evidence>
<evidence type="ECO:0000256" key="1">
    <source>
        <dbReference type="SAM" id="MobiDB-lite"/>
    </source>
</evidence>
<feature type="domain" description="Albumin" evidence="2">
    <location>
        <begin position="1"/>
        <end position="17"/>
    </location>
</feature>
<sequence>MADSEACFCKGSTQIKETCLLMLKLLRSLNLKFKNETFEAIANEMGTDAESLFCLYQQIRLSKKLARQLGCRCAINEEEQLRQDRKKRKHERAQNADASKQPAKRARIMSKERQDGYNATGANATAVVVPRLQQQKEGKEKDGIVASSVLDRGVDVDMEESADNDQAVSQLI</sequence>
<dbReference type="HOGENOM" id="CLU_1555076_0_0_1"/>
<keyword evidence="4" id="KW-1185">Reference proteome</keyword>
<dbReference type="InterPro" id="IPR014760">
    <property type="entry name" value="Serum_albumin_N"/>
</dbReference>